<dbReference type="EMBL" id="JABANE010000141">
    <property type="protein sequence ID" value="NME72192.1"/>
    <property type="molecule type" value="Genomic_DNA"/>
</dbReference>
<dbReference type="AlphaFoldDB" id="A0A7X9XCV0"/>
<dbReference type="Proteomes" id="UP000576082">
    <property type="component" value="Unassembled WGS sequence"/>
</dbReference>
<reference evidence="2 3" key="1">
    <citation type="submission" date="2020-04" db="EMBL/GenBank/DDBJ databases">
        <title>Flammeovirga sp. SR4, a novel species isolated from seawater.</title>
        <authorList>
            <person name="Wang X."/>
        </authorList>
    </citation>
    <scope>NUCLEOTIDE SEQUENCE [LARGE SCALE GENOMIC DNA]</scope>
    <source>
        <strain evidence="2 3">ATCC 23126</strain>
    </source>
</reference>
<protein>
    <submittedName>
        <fullName evidence="2">Transposase</fullName>
    </submittedName>
</protein>
<name>A0A7X9XCV0_9BACT</name>
<evidence type="ECO:0000313" key="3">
    <source>
        <dbReference type="Proteomes" id="UP000576082"/>
    </source>
</evidence>
<evidence type="ECO:0000259" key="1">
    <source>
        <dbReference type="Pfam" id="PF12760"/>
    </source>
</evidence>
<sequence>MKIIEFPDEQSCIDHFKSTREKEGITCKKCGCEKHYWLKDTKQWQCSSCNFLRSGTIMHGSKLSNT</sequence>
<accession>A0A7X9XCV0</accession>
<feature type="domain" description="Transposase zinc-ribbon" evidence="1">
    <location>
        <begin position="7"/>
        <end position="50"/>
    </location>
</feature>
<comment type="caution">
    <text evidence="2">The sequence shown here is derived from an EMBL/GenBank/DDBJ whole genome shotgun (WGS) entry which is preliminary data.</text>
</comment>
<proteinExistence type="predicted"/>
<dbReference type="Pfam" id="PF12760">
    <property type="entry name" value="Zn_ribbon_IS1595"/>
    <property type="match status" value="1"/>
</dbReference>
<dbReference type="InterPro" id="IPR024442">
    <property type="entry name" value="Transposase_Zn_ribbon"/>
</dbReference>
<evidence type="ECO:0000313" key="2">
    <source>
        <dbReference type="EMBL" id="NME72192.1"/>
    </source>
</evidence>
<organism evidence="2 3">
    <name type="scientific">Flammeovirga aprica JL-4</name>
    <dbReference type="NCBI Taxonomy" id="694437"/>
    <lineage>
        <taxon>Bacteria</taxon>
        <taxon>Pseudomonadati</taxon>
        <taxon>Bacteroidota</taxon>
        <taxon>Cytophagia</taxon>
        <taxon>Cytophagales</taxon>
        <taxon>Flammeovirgaceae</taxon>
        <taxon>Flammeovirga</taxon>
    </lineage>
</organism>
<gene>
    <name evidence="2" type="ORF">HHU12_29805</name>
</gene>
<keyword evidence="3" id="KW-1185">Reference proteome</keyword>